<dbReference type="SUPFAM" id="SSF46894">
    <property type="entry name" value="C-terminal effector domain of the bipartite response regulators"/>
    <property type="match status" value="1"/>
</dbReference>
<evidence type="ECO:0000256" key="3">
    <source>
        <dbReference type="SAM" id="Phobius"/>
    </source>
</evidence>
<sequence>MYYQIDDIVGFNPEDGTLWSLLEPGELVTIPRLASMLLELLIINNQKSLSRDFFMNELWESKGLVASGNNLNNYISIIRRTLSTLGIDDIIKTIPKHGFSFEAKHIQRFDEEHRSVDEEIKVEEAPIPLNPKVPANKKKIAIVLLIVIAVISLAVYWQQKKEHEFSKTVRLGKIENCNIMVVWNGQSNDYGLDTVQNSLNKLAASHFIDCKRKSTLYYYKANPAKTPRVIEKRMMIAQCPEVLDNNVVCKSYLFNETNYG</sequence>
<gene>
    <name evidence="5" type="ORF">SAMN02745723_101341</name>
</gene>
<feature type="domain" description="OmpR/PhoB-type" evidence="4">
    <location>
        <begin position="1"/>
        <end position="103"/>
    </location>
</feature>
<dbReference type="AlphaFoldDB" id="A0AAJ4W8C8"/>
<dbReference type="EMBL" id="FOLW01000001">
    <property type="protein sequence ID" value="SFC08473.1"/>
    <property type="molecule type" value="Genomic_DNA"/>
</dbReference>
<dbReference type="Pfam" id="PF00486">
    <property type="entry name" value="Trans_reg_C"/>
    <property type="match status" value="1"/>
</dbReference>
<dbReference type="RefSeq" id="WP_074820287.1">
    <property type="nucleotide sequence ID" value="NZ_FOLW01000001.1"/>
</dbReference>
<keyword evidence="3" id="KW-1133">Transmembrane helix</keyword>
<name>A0AAJ4W8C8_9GAMM</name>
<dbReference type="InterPro" id="IPR016032">
    <property type="entry name" value="Sig_transdc_resp-reg_C-effctor"/>
</dbReference>
<evidence type="ECO:0000313" key="6">
    <source>
        <dbReference type="Proteomes" id="UP000226420"/>
    </source>
</evidence>
<dbReference type="Gene3D" id="1.10.10.10">
    <property type="entry name" value="Winged helix-like DNA-binding domain superfamily/Winged helix DNA-binding domain"/>
    <property type="match status" value="1"/>
</dbReference>
<proteinExistence type="predicted"/>
<dbReference type="GO" id="GO:0003677">
    <property type="term" value="F:DNA binding"/>
    <property type="evidence" value="ECO:0007669"/>
    <property type="project" value="UniProtKB-UniRule"/>
</dbReference>
<evidence type="ECO:0000256" key="2">
    <source>
        <dbReference type="PROSITE-ProRule" id="PRU01091"/>
    </source>
</evidence>
<reference evidence="5 6" key="1">
    <citation type="submission" date="2016-10" db="EMBL/GenBank/DDBJ databases">
        <authorList>
            <person name="Varghese N."/>
            <person name="Submissions S."/>
        </authorList>
    </citation>
    <scope>NUCLEOTIDE SEQUENCE [LARGE SCALE GENOMIC DNA]</scope>
    <source>
        <strain evidence="5 6">DSM 5563</strain>
    </source>
</reference>
<feature type="DNA-binding region" description="OmpR/PhoB-type" evidence="2">
    <location>
        <begin position="1"/>
        <end position="103"/>
    </location>
</feature>
<keyword evidence="3" id="KW-0472">Membrane</keyword>
<dbReference type="InterPro" id="IPR001867">
    <property type="entry name" value="OmpR/PhoB-type_DNA-bd"/>
</dbReference>
<evidence type="ECO:0000256" key="1">
    <source>
        <dbReference type="ARBA" id="ARBA00023125"/>
    </source>
</evidence>
<organism evidence="5 6">
    <name type="scientific">Pragia fontium DSM 5563 = ATCC 49100</name>
    <dbReference type="NCBI Taxonomy" id="1122977"/>
    <lineage>
        <taxon>Bacteria</taxon>
        <taxon>Pseudomonadati</taxon>
        <taxon>Pseudomonadota</taxon>
        <taxon>Gammaproteobacteria</taxon>
        <taxon>Enterobacterales</taxon>
        <taxon>Budviciaceae</taxon>
        <taxon>Pragia</taxon>
    </lineage>
</organism>
<evidence type="ECO:0000259" key="4">
    <source>
        <dbReference type="PROSITE" id="PS51755"/>
    </source>
</evidence>
<feature type="transmembrane region" description="Helical" evidence="3">
    <location>
        <begin position="140"/>
        <end position="157"/>
    </location>
</feature>
<dbReference type="PROSITE" id="PS51755">
    <property type="entry name" value="OMPR_PHOB"/>
    <property type="match status" value="1"/>
</dbReference>
<protein>
    <submittedName>
        <fullName evidence="5">DNA-binding winged helix-turn-helix (WHTH) domain-containing protein</fullName>
    </submittedName>
</protein>
<dbReference type="GO" id="GO:0006355">
    <property type="term" value="P:regulation of DNA-templated transcription"/>
    <property type="evidence" value="ECO:0007669"/>
    <property type="project" value="InterPro"/>
</dbReference>
<dbReference type="GO" id="GO:0000160">
    <property type="term" value="P:phosphorelay signal transduction system"/>
    <property type="evidence" value="ECO:0007669"/>
    <property type="project" value="InterPro"/>
</dbReference>
<dbReference type="Proteomes" id="UP000226420">
    <property type="component" value="Unassembled WGS sequence"/>
</dbReference>
<keyword evidence="3" id="KW-0812">Transmembrane</keyword>
<comment type="caution">
    <text evidence="5">The sequence shown here is derived from an EMBL/GenBank/DDBJ whole genome shotgun (WGS) entry which is preliminary data.</text>
</comment>
<dbReference type="SMART" id="SM00862">
    <property type="entry name" value="Trans_reg_C"/>
    <property type="match status" value="1"/>
</dbReference>
<evidence type="ECO:0000313" key="5">
    <source>
        <dbReference type="EMBL" id="SFC08473.1"/>
    </source>
</evidence>
<accession>A0AAJ4W8C8</accession>
<dbReference type="InterPro" id="IPR036388">
    <property type="entry name" value="WH-like_DNA-bd_sf"/>
</dbReference>
<keyword evidence="1 2" id="KW-0238">DNA-binding</keyword>